<reference evidence="1" key="1">
    <citation type="submission" date="2018-10" db="EMBL/GenBank/DDBJ databases">
        <title>Population genomic analysis revealed the cold adaptation of white poplar.</title>
        <authorList>
            <person name="Liu Y.-J."/>
        </authorList>
    </citation>
    <scope>NUCLEOTIDE SEQUENCE [LARGE SCALE GENOMIC DNA]</scope>
    <source>
        <strain evidence="1">PAL-ZL1</strain>
    </source>
</reference>
<gene>
    <name evidence="1" type="ORF">D5086_0000100450</name>
</gene>
<organism evidence="1">
    <name type="scientific">Populus alba</name>
    <name type="common">White poplar</name>
    <dbReference type="NCBI Taxonomy" id="43335"/>
    <lineage>
        <taxon>Eukaryota</taxon>
        <taxon>Viridiplantae</taxon>
        <taxon>Streptophyta</taxon>
        <taxon>Embryophyta</taxon>
        <taxon>Tracheophyta</taxon>
        <taxon>Spermatophyta</taxon>
        <taxon>Magnoliopsida</taxon>
        <taxon>eudicotyledons</taxon>
        <taxon>Gunneridae</taxon>
        <taxon>Pentapetalae</taxon>
        <taxon>rosids</taxon>
        <taxon>fabids</taxon>
        <taxon>Malpighiales</taxon>
        <taxon>Salicaceae</taxon>
        <taxon>Saliceae</taxon>
        <taxon>Populus</taxon>
    </lineage>
</organism>
<proteinExistence type="predicted"/>
<dbReference type="EMBL" id="RCHU01000292">
    <property type="protein sequence ID" value="TKS08746.1"/>
    <property type="molecule type" value="Genomic_DNA"/>
</dbReference>
<comment type="caution">
    <text evidence="1">The sequence shown here is derived from an EMBL/GenBank/DDBJ whole genome shotgun (WGS) entry which is preliminary data.</text>
</comment>
<dbReference type="PANTHER" id="PTHR37807">
    <property type="entry name" value="OS07G0160300 PROTEIN"/>
    <property type="match status" value="1"/>
</dbReference>
<dbReference type="AlphaFoldDB" id="A0A4V6AA22"/>
<protein>
    <submittedName>
        <fullName evidence="1">Uncharacterized protein</fullName>
    </submittedName>
</protein>
<evidence type="ECO:0000313" key="1">
    <source>
        <dbReference type="EMBL" id="TKS08746.1"/>
    </source>
</evidence>
<accession>A0A4V6AA22</accession>
<name>A0A4V6AA22_POPAL</name>
<sequence length="134" mass="14675">MELGIDIEEQFESPLLIAKGHSSSNKSKIGNELAQFLEFRLIDGDIIPTLQDLLSLKLSVIINSQLSRRALFDGLAELASSTGAQLVAIESSNQNDHNVDCSDIGNVPKLNIDTPKPFHEEDFIADTLKDAELI</sequence>
<dbReference type="PANTHER" id="PTHR37807:SF4">
    <property type="entry name" value="DC1 DOMAIN-CONTAINING PROTEIN"/>
    <property type="match status" value="1"/>
</dbReference>
<dbReference type="STRING" id="43335.A0A4V6AA22"/>